<gene>
    <name evidence="2" type="ORF">PR048_002000</name>
</gene>
<evidence type="ECO:0000313" key="2">
    <source>
        <dbReference type="EMBL" id="KAJ8896656.1"/>
    </source>
</evidence>
<proteinExistence type="predicted"/>
<keyword evidence="3" id="KW-1185">Reference proteome</keyword>
<dbReference type="Proteomes" id="UP001159363">
    <property type="component" value="Chromosome 1"/>
</dbReference>
<reference evidence="2 3" key="1">
    <citation type="submission" date="2023-02" db="EMBL/GenBank/DDBJ databases">
        <title>LHISI_Scaffold_Assembly.</title>
        <authorList>
            <person name="Stuart O.P."/>
            <person name="Cleave R."/>
            <person name="Magrath M.J.L."/>
            <person name="Mikheyev A.S."/>
        </authorList>
    </citation>
    <scope>NUCLEOTIDE SEQUENCE [LARGE SCALE GENOMIC DNA]</scope>
    <source>
        <strain evidence="2">Daus_M_001</strain>
        <tissue evidence="2">Leg muscle</tissue>
    </source>
</reference>
<sequence length="344" mass="38529">MIKFQCETENRVDRMSATETCGCKCGVCGLRVKHFSSSAFTFQERCDITKEGRPRPELTITTTHKTGNSWLAGCNSLNKLLYWHCLLFSKDVNTWTATGYCDLNNLCNAVQKHERSEELPFRGHDEIKESESHCNYVELLALIGQGPGFDEVWLAWKCACDGGRTVSEGILYHTMPLWFRFSHPDERSGGRARSPPSKGNRAKSPAGSSDFRKWKSCRRCRCSAGFLGDIPFPPPLHFGTALYSLQSPLSALNISRLRATQIPPPTLIVRENPIQGDPGDFVMITVEFHGYMEQWIEPMPCEHTPHHFRTTTSLHGALLTTGIHGLIGFALYPNPAISLKQPVS</sequence>
<evidence type="ECO:0000313" key="3">
    <source>
        <dbReference type="Proteomes" id="UP001159363"/>
    </source>
</evidence>
<accession>A0ABQ9IJ10</accession>
<dbReference type="EMBL" id="JARBHB010000001">
    <property type="protein sequence ID" value="KAJ8896656.1"/>
    <property type="molecule type" value="Genomic_DNA"/>
</dbReference>
<protein>
    <submittedName>
        <fullName evidence="2">Uncharacterized protein</fullName>
    </submittedName>
</protein>
<name>A0ABQ9IJ10_9NEOP</name>
<feature type="region of interest" description="Disordered" evidence="1">
    <location>
        <begin position="186"/>
        <end position="211"/>
    </location>
</feature>
<evidence type="ECO:0000256" key="1">
    <source>
        <dbReference type="SAM" id="MobiDB-lite"/>
    </source>
</evidence>
<comment type="caution">
    <text evidence="2">The sequence shown here is derived from an EMBL/GenBank/DDBJ whole genome shotgun (WGS) entry which is preliminary data.</text>
</comment>
<organism evidence="2 3">
    <name type="scientific">Dryococelus australis</name>
    <dbReference type="NCBI Taxonomy" id="614101"/>
    <lineage>
        <taxon>Eukaryota</taxon>
        <taxon>Metazoa</taxon>
        <taxon>Ecdysozoa</taxon>
        <taxon>Arthropoda</taxon>
        <taxon>Hexapoda</taxon>
        <taxon>Insecta</taxon>
        <taxon>Pterygota</taxon>
        <taxon>Neoptera</taxon>
        <taxon>Polyneoptera</taxon>
        <taxon>Phasmatodea</taxon>
        <taxon>Verophasmatodea</taxon>
        <taxon>Anareolatae</taxon>
        <taxon>Phasmatidae</taxon>
        <taxon>Eurycanthinae</taxon>
        <taxon>Dryococelus</taxon>
    </lineage>
</organism>